<dbReference type="EMBL" id="CP012109">
    <property type="protein sequence ID" value="AKQ63587.1"/>
    <property type="molecule type" value="Genomic_DNA"/>
</dbReference>
<reference evidence="6 7" key="1">
    <citation type="journal article" date="2016" name="PLoS ONE">
        <title>Complete Genome Sequence and Comparative Genomics of a Novel Myxobacterium Myxococcus hansupus.</title>
        <authorList>
            <person name="Sharma G."/>
            <person name="Narwani T."/>
            <person name="Subramanian S."/>
        </authorList>
    </citation>
    <scope>NUCLEOTIDE SEQUENCE [LARGE SCALE GENOMIC DNA]</scope>
    <source>
        <strain evidence="7">mixupus</strain>
    </source>
</reference>
<keyword evidence="3" id="KW-0804">Transcription</keyword>
<keyword evidence="2" id="KW-0238">DNA-binding</keyword>
<dbReference type="PATRIC" id="fig|1297742.4.peg.507"/>
<dbReference type="OrthoDB" id="9792348at2"/>
<dbReference type="PANTHER" id="PTHR30204">
    <property type="entry name" value="REDOX-CYCLING DRUG-SENSING TRANSCRIPTIONAL ACTIVATOR SOXR"/>
    <property type="match status" value="1"/>
</dbReference>
<organism evidence="6 7">
    <name type="scientific">Pseudomyxococcus hansupus</name>
    <dbReference type="NCBI Taxonomy" id="1297742"/>
    <lineage>
        <taxon>Bacteria</taxon>
        <taxon>Pseudomonadati</taxon>
        <taxon>Myxococcota</taxon>
        <taxon>Myxococcia</taxon>
        <taxon>Myxococcales</taxon>
        <taxon>Cystobacterineae</taxon>
        <taxon>Myxococcaceae</taxon>
        <taxon>Pseudomyxococcus</taxon>
    </lineage>
</organism>
<evidence type="ECO:0000313" key="7">
    <source>
        <dbReference type="Proteomes" id="UP000009026"/>
    </source>
</evidence>
<keyword evidence="7" id="KW-1185">Reference proteome</keyword>
<keyword evidence="1" id="KW-0805">Transcription regulation</keyword>
<dbReference type="GO" id="GO:0003677">
    <property type="term" value="F:DNA binding"/>
    <property type="evidence" value="ECO:0007669"/>
    <property type="project" value="UniProtKB-KW"/>
</dbReference>
<dbReference type="AlphaFoldDB" id="A0A0H4X6V9"/>
<feature type="coiled-coil region" evidence="4">
    <location>
        <begin position="82"/>
        <end position="109"/>
    </location>
</feature>
<dbReference type="Pfam" id="PF13411">
    <property type="entry name" value="MerR_1"/>
    <property type="match status" value="1"/>
</dbReference>
<feature type="domain" description="HTH merR-type" evidence="5">
    <location>
        <begin position="1"/>
        <end position="68"/>
    </location>
</feature>
<accession>A0A0H4X6V9</accession>
<dbReference type="KEGG" id="mym:A176_000499"/>
<evidence type="ECO:0000313" key="6">
    <source>
        <dbReference type="EMBL" id="AKQ63587.1"/>
    </source>
</evidence>
<dbReference type="GO" id="GO:0003700">
    <property type="term" value="F:DNA-binding transcription factor activity"/>
    <property type="evidence" value="ECO:0007669"/>
    <property type="project" value="InterPro"/>
</dbReference>
<dbReference type="RefSeq" id="WP_002636969.1">
    <property type="nucleotide sequence ID" value="NZ_CP012109.1"/>
</dbReference>
<sequence length="125" mass="14433">MNIGELALRTGCSARSIRHYEKAGLLVPNRRENGYRDFDAESVPRVMQVAHFIRMGFSLKDISSFPRCMVREATRAICPEALALHRQRLAELDRQMLELARRRERLVQSLDANAPSRPRHRVSHP</sequence>
<evidence type="ECO:0000259" key="5">
    <source>
        <dbReference type="PROSITE" id="PS50937"/>
    </source>
</evidence>
<evidence type="ECO:0000256" key="4">
    <source>
        <dbReference type="SAM" id="Coils"/>
    </source>
</evidence>
<name>A0A0H4X6V9_9BACT</name>
<proteinExistence type="predicted"/>
<dbReference type="InterPro" id="IPR000551">
    <property type="entry name" value="MerR-type_HTH_dom"/>
</dbReference>
<dbReference type="PROSITE" id="PS50937">
    <property type="entry name" value="HTH_MERR_2"/>
    <property type="match status" value="1"/>
</dbReference>
<dbReference type="Proteomes" id="UP000009026">
    <property type="component" value="Chromosome"/>
</dbReference>
<dbReference type="SMART" id="SM00422">
    <property type="entry name" value="HTH_MERR"/>
    <property type="match status" value="1"/>
</dbReference>
<dbReference type="InterPro" id="IPR047057">
    <property type="entry name" value="MerR_fam"/>
</dbReference>
<dbReference type="PROSITE" id="PS00552">
    <property type="entry name" value="HTH_MERR_1"/>
    <property type="match status" value="1"/>
</dbReference>
<dbReference type="Gene3D" id="1.10.1660.10">
    <property type="match status" value="1"/>
</dbReference>
<dbReference type="SUPFAM" id="SSF46955">
    <property type="entry name" value="Putative DNA-binding domain"/>
    <property type="match status" value="1"/>
</dbReference>
<evidence type="ECO:0000256" key="1">
    <source>
        <dbReference type="ARBA" id="ARBA00023015"/>
    </source>
</evidence>
<dbReference type="PANTHER" id="PTHR30204:SF94">
    <property type="entry name" value="HEAVY METAL-DEPENDENT TRANSCRIPTIONAL REGULATOR HI_0293-RELATED"/>
    <property type="match status" value="1"/>
</dbReference>
<dbReference type="STRING" id="1297742.A176_000499"/>
<dbReference type="PRINTS" id="PR00040">
    <property type="entry name" value="HTHMERR"/>
</dbReference>
<dbReference type="eggNOG" id="COG0789">
    <property type="taxonomic scope" value="Bacteria"/>
</dbReference>
<keyword evidence="4" id="KW-0175">Coiled coil</keyword>
<protein>
    <submittedName>
        <fullName evidence="6">Transcriptional regulator, MerR family</fullName>
    </submittedName>
</protein>
<evidence type="ECO:0000256" key="2">
    <source>
        <dbReference type="ARBA" id="ARBA00023125"/>
    </source>
</evidence>
<evidence type="ECO:0000256" key="3">
    <source>
        <dbReference type="ARBA" id="ARBA00023163"/>
    </source>
</evidence>
<dbReference type="InterPro" id="IPR009061">
    <property type="entry name" value="DNA-bd_dom_put_sf"/>
</dbReference>
<gene>
    <name evidence="6" type="ORF">A176_000499</name>
</gene>